<comment type="caution">
    <text evidence="1">The sequence shown here is derived from an EMBL/GenBank/DDBJ whole genome shotgun (WGS) entry which is preliminary data.</text>
</comment>
<dbReference type="EMBL" id="JBHRZS010000002">
    <property type="protein sequence ID" value="MFC3878545.1"/>
    <property type="molecule type" value="Genomic_DNA"/>
</dbReference>
<accession>A0ABV8ALN5</accession>
<evidence type="ECO:0008006" key="3">
    <source>
        <dbReference type="Google" id="ProtNLM"/>
    </source>
</evidence>
<proteinExistence type="predicted"/>
<name>A0ABV8ALN5_9BACT</name>
<protein>
    <recommendedName>
        <fullName evidence="3">DNA polymerase-3 subunit gamma/tau</fullName>
    </recommendedName>
</protein>
<keyword evidence="2" id="KW-1185">Reference proteome</keyword>
<organism evidence="1 2">
    <name type="scientific">Algoriphagus namhaensis</name>
    <dbReference type="NCBI Taxonomy" id="915353"/>
    <lineage>
        <taxon>Bacteria</taxon>
        <taxon>Pseudomonadati</taxon>
        <taxon>Bacteroidota</taxon>
        <taxon>Cytophagia</taxon>
        <taxon>Cytophagales</taxon>
        <taxon>Cyclobacteriaceae</taxon>
        <taxon>Algoriphagus</taxon>
    </lineage>
</organism>
<sequence>MEESASKAVAEEAKEKSVERVSLTPPLFNQLIEGIKDKLTQEDKNLELAILNQELEFHESEVSIQVFGHVQEEIATKMIPSLVHYFREEGKVSEISFKLDIQEEADQSANRMYTNSEKFEYLKKKHGALAEFQRKFGLDTDF</sequence>
<dbReference type="RefSeq" id="WP_377902149.1">
    <property type="nucleotide sequence ID" value="NZ_JBHRZS010000002.1"/>
</dbReference>
<dbReference type="Proteomes" id="UP001595805">
    <property type="component" value="Unassembled WGS sequence"/>
</dbReference>
<gene>
    <name evidence="1" type="ORF">ACFOSV_00065</name>
</gene>
<evidence type="ECO:0000313" key="2">
    <source>
        <dbReference type="Proteomes" id="UP001595805"/>
    </source>
</evidence>
<evidence type="ECO:0000313" key="1">
    <source>
        <dbReference type="EMBL" id="MFC3878545.1"/>
    </source>
</evidence>
<reference evidence="2" key="1">
    <citation type="journal article" date="2019" name="Int. J. Syst. Evol. Microbiol.">
        <title>The Global Catalogue of Microorganisms (GCM) 10K type strain sequencing project: providing services to taxonomists for standard genome sequencing and annotation.</title>
        <authorList>
            <consortium name="The Broad Institute Genomics Platform"/>
            <consortium name="The Broad Institute Genome Sequencing Center for Infectious Disease"/>
            <person name="Wu L."/>
            <person name="Ma J."/>
        </authorList>
    </citation>
    <scope>NUCLEOTIDE SEQUENCE [LARGE SCALE GENOMIC DNA]</scope>
    <source>
        <strain evidence="2">CCUG 60523</strain>
    </source>
</reference>